<proteinExistence type="predicted"/>
<gene>
    <name evidence="11" type="ORF">D5018_05790</name>
</gene>
<dbReference type="GO" id="GO:0008237">
    <property type="term" value="F:metallopeptidase activity"/>
    <property type="evidence" value="ECO:0007669"/>
    <property type="project" value="InterPro"/>
</dbReference>
<keyword evidence="2 8" id="KW-1015">Disulfide bond</keyword>
<dbReference type="GO" id="GO:0016020">
    <property type="term" value="C:membrane"/>
    <property type="evidence" value="ECO:0007669"/>
    <property type="project" value="InterPro"/>
</dbReference>
<keyword evidence="7" id="KW-0862">Zinc</keyword>
<feature type="binding site" evidence="9">
    <location>
        <position position="385"/>
    </location>
    <ligand>
        <name>Zn(2+)</name>
        <dbReference type="ChEBI" id="CHEBI:29105"/>
        <label>2</label>
        <note>catalytic</note>
    </ligand>
</feature>
<organism evidence="11 12">
    <name type="scientific">Parashewanella curva</name>
    <dbReference type="NCBI Taxonomy" id="2338552"/>
    <lineage>
        <taxon>Bacteria</taxon>
        <taxon>Pseudomonadati</taxon>
        <taxon>Pseudomonadota</taxon>
        <taxon>Gammaproteobacteria</taxon>
        <taxon>Alteromonadales</taxon>
        <taxon>Shewanellaceae</taxon>
        <taxon>Parashewanella</taxon>
    </lineage>
</organism>
<dbReference type="PROSITE" id="PS52011">
    <property type="entry name" value="PEPTIDASE_M2"/>
    <property type="match status" value="1"/>
</dbReference>
<protein>
    <submittedName>
        <fullName evidence="11">Peptidase M2 family protein</fullName>
    </submittedName>
</protein>
<feature type="binding site" evidence="7">
    <location>
        <position position="385"/>
    </location>
    <ligand>
        <name>Zn(2+)</name>
        <dbReference type="ChEBI" id="CHEBI:29105"/>
        <label>1</label>
        <note>catalytic</note>
    </ligand>
</feature>
<dbReference type="Proteomes" id="UP000281474">
    <property type="component" value="Unassembled WGS sequence"/>
</dbReference>
<dbReference type="PROSITE" id="PS51257">
    <property type="entry name" value="PROKAR_LIPOPROTEIN"/>
    <property type="match status" value="1"/>
</dbReference>
<dbReference type="PRINTS" id="PR00791">
    <property type="entry name" value="PEPDIPTASEA"/>
</dbReference>
<sequence length="616" mass="69695">MKAFSQKPARLSLLIAVSIGLSACGGQKAQENAATNTNTEPTPAQAKEFIHKAESKLADMSIEANRAEWIYSNFITEDTAALAAAVGEKYTANSVKFATEAARFASVKLDPVNERKLNMLRTSLVLPAPLDPKKNAELANISAELNGMYGKGKYCFKDGKCMTLPELSAIMAESHDPKLLEEVWEGWREISKPMRPLFEREVQLANEGSRDLGFKDLSVLWRSQYDMKPDDFSQELDRLWGDVKPLYESLHCYVRGELNKEYGDDVVSKSGPIPAHLLGNMWAQSWGNIYDDVAPENGDPGYDVTKLLAMHDYDEKKMVKQAEGFFTSLGFDALPETFWTRSLFTQPKDRDVVCHASAWDLDNKDDIRIKMCIQKTGEEFTVIHHELGHNFYQRAYKEQPFLFQNSANDGFHEAIGDTIALSITPKYLKKIGLLEQVPDQSKDIGLLLKQALDKVAFLPFGLMIDQWRWKVFSGQIKPSEYNKAWWELREKYQGIRPPVARDESDFDPGAKYHVPGNVPYTRYFLAHILQFQFHKALCDIAGDKGPVNRCSIYGNKAAGEKLNKMLEMGASKPWPDALEVVTGKRDMDAQAVLDYFAPLKVWLDKQNKMQNNQCGW</sequence>
<feature type="active site" description="Proton donor 1" evidence="4">
    <location>
        <position position="513"/>
    </location>
</feature>
<dbReference type="EMBL" id="QZEI01000013">
    <property type="protein sequence ID" value="RLV60612.1"/>
    <property type="molecule type" value="Genomic_DNA"/>
</dbReference>
<feature type="disulfide bond" evidence="8">
    <location>
        <begin position="155"/>
        <end position="161"/>
    </location>
</feature>
<keyword evidence="12" id="KW-1185">Reference proteome</keyword>
<accession>A0A3L8Q2I9</accession>
<evidence type="ECO:0000313" key="12">
    <source>
        <dbReference type="Proteomes" id="UP000281474"/>
    </source>
</evidence>
<evidence type="ECO:0000313" key="11">
    <source>
        <dbReference type="EMBL" id="RLV60612.1"/>
    </source>
</evidence>
<dbReference type="AlphaFoldDB" id="A0A3L8Q2I9"/>
<dbReference type="RefSeq" id="WP_121838062.1">
    <property type="nucleotide sequence ID" value="NZ_ML014762.1"/>
</dbReference>
<feature type="disulfide bond" evidence="8">
    <location>
        <begin position="354"/>
        <end position="372"/>
    </location>
</feature>
<evidence type="ECO:0000256" key="5">
    <source>
        <dbReference type="PIRSR" id="PIRSR601548-11"/>
    </source>
</evidence>
<feature type="binding site" evidence="9">
    <location>
        <position position="413"/>
    </location>
    <ligand>
        <name>Zn(2+)</name>
        <dbReference type="ChEBI" id="CHEBI:29105"/>
        <label>2</label>
        <note>catalytic</note>
    </ligand>
</feature>
<evidence type="ECO:0000256" key="9">
    <source>
        <dbReference type="PIRSR" id="PIRSR601548-8"/>
    </source>
</evidence>
<comment type="caution">
    <text evidence="11">The sequence shown here is derived from an EMBL/GenBank/DDBJ whole genome shotgun (WGS) entry which is preliminary data.</text>
</comment>
<dbReference type="PANTHER" id="PTHR10514:SF27">
    <property type="entry name" value="ANGIOTENSIN-CONVERTING ENZYME"/>
    <property type="match status" value="1"/>
</dbReference>
<feature type="binding site" evidence="6">
    <location>
        <position position="522"/>
    </location>
    <ligand>
        <name>chloride</name>
        <dbReference type="ChEBI" id="CHEBI:17996"/>
        <label>1</label>
    </ligand>
</feature>
<feature type="binding site" evidence="9">
    <location>
        <position position="389"/>
    </location>
    <ligand>
        <name>Zn(2+)</name>
        <dbReference type="ChEBI" id="CHEBI:29105"/>
        <label>2</label>
        <note>catalytic</note>
    </ligand>
</feature>
<dbReference type="PANTHER" id="PTHR10514">
    <property type="entry name" value="ANGIOTENSIN-CONVERTING ENZYME"/>
    <property type="match status" value="1"/>
</dbReference>
<dbReference type="FunFam" id="1.10.1370.30:FF:000005">
    <property type="entry name" value="Angiotensin-converting enzyme"/>
    <property type="match status" value="1"/>
</dbReference>
<keyword evidence="3" id="KW-0325">Glycoprotein</keyword>
<feature type="binding site" evidence="7">
    <location>
        <position position="389"/>
    </location>
    <ligand>
        <name>Zn(2+)</name>
        <dbReference type="ChEBI" id="CHEBI:29105"/>
        <label>1</label>
        <note>catalytic</note>
    </ligand>
</feature>
<evidence type="ECO:0000256" key="10">
    <source>
        <dbReference type="SAM" id="SignalP"/>
    </source>
</evidence>
<feature type="active site" description="Proton acceptor 1" evidence="4">
    <location>
        <position position="386"/>
    </location>
</feature>
<dbReference type="CDD" id="cd06461">
    <property type="entry name" value="M2_ACE"/>
    <property type="match status" value="1"/>
</dbReference>
<dbReference type="OrthoDB" id="5241329at2"/>
<feature type="binding site" evidence="7">
    <location>
        <position position="413"/>
    </location>
    <ligand>
        <name>Zn(2+)</name>
        <dbReference type="ChEBI" id="CHEBI:29105"/>
        <label>1</label>
        <note>catalytic</note>
    </ligand>
</feature>
<evidence type="ECO:0000256" key="2">
    <source>
        <dbReference type="ARBA" id="ARBA00023157"/>
    </source>
</evidence>
<dbReference type="Gene3D" id="1.10.1370.30">
    <property type="match status" value="2"/>
</dbReference>
<feature type="active site" description="Proton donor 2" evidence="5">
    <location>
        <position position="513"/>
    </location>
</feature>
<evidence type="ECO:0000256" key="4">
    <source>
        <dbReference type="PIRSR" id="PIRSR601548-1"/>
    </source>
</evidence>
<evidence type="ECO:0000256" key="8">
    <source>
        <dbReference type="PIRSR" id="PIRSR601548-4"/>
    </source>
</evidence>
<evidence type="ECO:0000256" key="6">
    <source>
        <dbReference type="PIRSR" id="PIRSR601548-2"/>
    </source>
</evidence>
<keyword evidence="1 10" id="KW-0732">Signal</keyword>
<reference evidence="11 12" key="1">
    <citation type="submission" date="2018-09" db="EMBL/GenBank/DDBJ databases">
        <title>Phylogeny of the Shewanellaceae, and recommendation for two new genera, Pseudoshewanella and Parashewanella.</title>
        <authorList>
            <person name="Wang G."/>
        </authorList>
    </citation>
    <scope>NUCLEOTIDE SEQUENCE [LARGE SCALE GENOMIC DNA]</scope>
    <source>
        <strain evidence="11 12">C51</strain>
    </source>
</reference>
<dbReference type="InterPro" id="IPR001548">
    <property type="entry name" value="Peptidase_M2"/>
</dbReference>
<evidence type="ECO:0000256" key="7">
    <source>
        <dbReference type="PIRSR" id="PIRSR601548-3"/>
    </source>
</evidence>
<feature type="binding site" evidence="6">
    <location>
        <position position="225"/>
    </location>
    <ligand>
        <name>chloride</name>
        <dbReference type="ChEBI" id="CHEBI:17996"/>
        <label>1</label>
    </ligand>
</feature>
<dbReference type="GO" id="GO:0008241">
    <property type="term" value="F:peptidyl-dipeptidase activity"/>
    <property type="evidence" value="ECO:0007669"/>
    <property type="project" value="InterPro"/>
</dbReference>
<evidence type="ECO:0000256" key="1">
    <source>
        <dbReference type="ARBA" id="ARBA00022729"/>
    </source>
</evidence>
<keyword evidence="7" id="KW-0479">Metal-binding</keyword>
<feature type="signal peptide" evidence="10">
    <location>
        <begin position="1"/>
        <end position="29"/>
    </location>
</feature>
<dbReference type="SUPFAM" id="SSF55486">
    <property type="entry name" value="Metalloproteases ('zincins'), catalytic domain"/>
    <property type="match status" value="1"/>
</dbReference>
<dbReference type="GO" id="GO:0006508">
    <property type="term" value="P:proteolysis"/>
    <property type="evidence" value="ECO:0007669"/>
    <property type="project" value="InterPro"/>
</dbReference>
<feature type="active site" description="Proton acceptor 2" evidence="5">
    <location>
        <position position="386"/>
    </location>
</feature>
<feature type="chain" id="PRO_5018000836" evidence="10">
    <location>
        <begin position="30"/>
        <end position="616"/>
    </location>
</feature>
<feature type="disulfide bond" evidence="8">
    <location>
        <begin position="538"/>
        <end position="550"/>
    </location>
</feature>
<dbReference type="Pfam" id="PF01401">
    <property type="entry name" value="Peptidase_M2"/>
    <property type="match status" value="1"/>
</dbReference>
<name>A0A3L8Q2I9_9GAMM</name>
<evidence type="ECO:0000256" key="3">
    <source>
        <dbReference type="ARBA" id="ARBA00023180"/>
    </source>
</evidence>